<evidence type="ECO:0000256" key="3">
    <source>
        <dbReference type="ARBA" id="ARBA00023163"/>
    </source>
</evidence>
<sequence>MDVLDVNTTRTRLLALSQLEEHLSFRVSRLSKLMDNHSAKNIRHPQLNLTDYRILLVLDLFHETSAADLSRIMVIDRAQISRSVAALRTGAFLEERTDPKNKRRKLLRLSAKGTDALSGEQPFFSARQAEFEDLLSPDELAGLTAAIDKLSRHLAQELGEPQAIPASEQQKP</sequence>
<dbReference type="InterPro" id="IPR052067">
    <property type="entry name" value="Metal_resp_HTH_trans_reg"/>
</dbReference>
<reference evidence="5 6" key="1">
    <citation type="submission" date="2019-10" db="EMBL/GenBank/DDBJ databases">
        <title>Epibacterium sp. nov., isolated from seawater.</title>
        <authorList>
            <person name="Zhang X."/>
            <person name="Li N."/>
        </authorList>
    </citation>
    <scope>NUCLEOTIDE SEQUENCE [LARGE SCALE GENOMIC DNA]</scope>
    <source>
        <strain evidence="5 6">SM1979</strain>
    </source>
</reference>
<evidence type="ECO:0000256" key="2">
    <source>
        <dbReference type="ARBA" id="ARBA00023125"/>
    </source>
</evidence>
<dbReference type="AlphaFoldDB" id="A0A843YIF9"/>
<name>A0A843YIF9_9RHOB</name>
<organism evidence="5 6">
    <name type="scientific">Tritonibacter litoralis</name>
    <dbReference type="NCBI Taxonomy" id="2662264"/>
    <lineage>
        <taxon>Bacteria</taxon>
        <taxon>Pseudomonadati</taxon>
        <taxon>Pseudomonadota</taxon>
        <taxon>Alphaproteobacteria</taxon>
        <taxon>Rhodobacterales</taxon>
        <taxon>Paracoccaceae</taxon>
        <taxon>Tritonibacter</taxon>
    </lineage>
</organism>
<evidence type="ECO:0000259" key="4">
    <source>
        <dbReference type="PROSITE" id="PS50995"/>
    </source>
</evidence>
<evidence type="ECO:0000256" key="1">
    <source>
        <dbReference type="ARBA" id="ARBA00023015"/>
    </source>
</evidence>
<dbReference type="Pfam" id="PF12802">
    <property type="entry name" value="MarR_2"/>
    <property type="match status" value="1"/>
</dbReference>
<dbReference type="GO" id="GO:0003700">
    <property type="term" value="F:DNA-binding transcription factor activity"/>
    <property type="evidence" value="ECO:0007669"/>
    <property type="project" value="InterPro"/>
</dbReference>
<dbReference type="InterPro" id="IPR036388">
    <property type="entry name" value="WH-like_DNA-bd_sf"/>
</dbReference>
<dbReference type="InterPro" id="IPR036390">
    <property type="entry name" value="WH_DNA-bd_sf"/>
</dbReference>
<dbReference type="PROSITE" id="PS50995">
    <property type="entry name" value="HTH_MARR_2"/>
    <property type="match status" value="1"/>
</dbReference>
<dbReference type="Proteomes" id="UP000444174">
    <property type="component" value="Unassembled WGS sequence"/>
</dbReference>
<protein>
    <submittedName>
        <fullName evidence="5">Winged helix DNA-binding protein</fullName>
    </submittedName>
</protein>
<feature type="domain" description="HTH marR-type" evidence="4">
    <location>
        <begin position="20"/>
        <end position="152"/>
    </location>
</feature>
<comment type="caution">
    <text evidence="5">The sequence shown here is derived from an EMBL/GenBank/DDBJ whole genome shotgun (WGS) entry which is preliminary data.</text>
</comment>
<dbReference type="Gene3D" id="1.10.10.10">
    <property type="entry name" value="Winged helix-like DNA-binding domain superfamily/Winged helix DNA-binding domain"/>
    <property type="match status" value="1"/>
</dbReference>
<keyword evidence="6" id="KW-1185">Reference proteome</keyword>
<keyword evidence="2 5" id="KW-0238">DNA-binding</keyword>
<dbReference type="PANTHER" id="PTHR35790:SF4">
    <property type="entry name" value="HTH-TYPE TRANSCRIPTIONAL REGULATOR PCHR"/>
    <property type="match status" value="1"/>
</dbReference>
<gene>
    <name evidence="5" type="ORF">GFB49_13385</name>
</gene>
<dbReference type="GO" id="GO:0003677">
    <property type="term" value="F:DNA binding"/>
    <property type="evidence" value="ECO:0007669"/>
    <property type="project" value="UniProtKB-KW"/>
</dbReference>
<dbReference type="SMART" id="SM00347">
    <property type="entry name" value="HTH_MARR"/>
    <property type="match status" value="1"/>
</dbReference>
<accession>A0A843YIF9</accession>
<dbReference type="PANTHER" id="PTHR35790">
    <property type="entry name" value="HTH-TYPE TRANSCRIPTIONAL REGULATOR PCHR"/>
    <property type="match status" value="1"/>
</dbReference>
<dbReference type="EMBL" id="WIBF01000008">
    <property type="protein sequence ID" value="MQQ09455.1"/>
    <property type="molecule type" value="Genomic_DNA"/>
</dbReference>
<dbReference type="InterPro" id="IPR000835">
    <property type="entry name" value="HTH_MarR-typ"/>
</dbReference>
<proteinExistence type="predicted"/>
<dbReference type="SUPFAM" id="SSF46785">
    <property type="entry name" value="Winged helix' DNA-binding domain"/>
    <property type="match status" value="1"/>
</dbReference>
<evidence type="ECO:0000313" key="5">
    <source>
        <dbReference type="EMBL" id="MQQ09455.1"/>
    </source>
</evidence>
<evidence type="ECO:0000313" key="6">
    <source>
        <dbReference type="Proteomes" id="UP000444174"/>
    </source>
</evidence>
<keyword evidence="1" id="KW-0805">Transcription regulation</keyword>
<keyword evidence="3" id="KW-0804">Transcription</keyword>